<gene>
    <name evidence="3" type="ORF">A2853_02240</name>
</gene>
<reference evidence="3 4" key="1">
    <citation type="journal article" date="2016" name="Nat. Commun.">
        <title>Thousands of microbial genomes shed light on interconnected biogeochemical processes in an aquifer system.</title>
        <authorList>
            <person name="Anantharaman K."/>
            <person name="Brown C.T."/>
            <person name="Hug L.A."/>
            <person name="Sharon I."/>
            <person name="Castelle C.J."/>
            <person name="Probst A.J."/>
            <person name="Thomas B.C."/>
            <person name="Singh A."/>
            <person name="Wilkins M.J."/>
            <person name="Karaoz U."/>
            <person name="Brodie E.L."/>
            <person name="Williams K.H."/>
            <person name="Hubbard S.S."/>
            <person name="Banfield J.F."/>
        </authorList>
    </citation>
    <scope>NUCLEOTIDE SEQUENCE [LARGE SCALE GENOMIC DNA]</scope>
</reference>
<proteinExistence type="predicted"/>
<organism evidence="3 4">
    <name type="scientific">Candidatus Kaiserbacteria bacterium RIFCSPHIGHO2_01_FULL_55_17</name>
    <dbReference type="NCBI Taxonomy" id="1798484"/>
    <lineage>
        <taxon>Bacteria</taxon>
        <taxon>Candidatus Kaiseribacteriota</taxon>
    </lineage>
</organism>
<keyword evidence="2" id="KW-0812">Transmembrane</keyword>
<evidence type="ECO:0000313" key="3">
    <source>
        <dbReference type="EMBL" id="OGG57317.1"/>
    </source>
</evidence>
<feature type="transmembrane region" description="Helical" evidence="2">
    <location>
        <begin position="47"/>
        <end position="64"/>
    </location>
</feature>
<name>A0A1F6D7L5_9BACT</name>
<dbReference type="Proteomes" id="UP000177958">
    <property type="component" value="Unassembled WGS sequence"/>
</dbReference>
<evidence type="ECO:0000256" key="1">
    <source>
        <dbReference type="SAM" id="MobiDB-lite"/>
    </source>
</evidence>
<dbReference type="AlphaFoldDB" id="A0A1F6D7L5"/>
<accession>A0A1F6D7L5</accession>
<feature type="compositionally biased region" description="Basic and acidic residues" evidence="1">
    <location>
        <begin position="187"/>
        <end position="202"/>
    </location>
</feature>
<dbReference type="EMBL" id="MFKX01000029">
    <property type="protein sequence ID" value="OGG57317.1"/>
    <property type="molecule type" value="Genomic_DNA"/>
</dbReference>
<keyword evidence="2" id="KW-0472">Membrane</keyword>
<protein>
    <submittedName>
        <fullName evidence="3">Uncharacterized protein</fullName>
    </submittedName>
</protein>
<feature type="transmembrane region" description="Helical" evidence="2">
    <location>
        <begin position="102"/>
        <end position="120"/>
    </location>
</feature>
<evidence type="ECO:0000256" key="2">
    <source>
        <dbReference type="SAM" id="Phobius"/>
    </source>
</evidence>
<feature type="transmembrane region" description="Helical" evidence="2">
    <location>
        <begin position="70"/>
        <end position="95"/>
    </location>
</feature>
<feature type="transmembrane region" description="Helical" evidence="2">
    <location>
        <begin position="20"/>
        <end position="40"/>
    </location>
</feature>
<sequence>MSDYQPSLYEAGVSHYYGNQVRQLLIVAATLILIGAPFYADSLRSELPFEIIGALVLVAIAALVNPHSKLIFAASAIASGIGLVIYESWALYMYFDSSWAQFVLREAIAVILLIAFYFSMKTIRAFVLRQVGKHEEAGEFDEPVSTKTRQHEKTVLDDFLPWTNRKGNNNTKKMSEDIGPRMSPGRSPEEIKPKYHPFEEQL</sequence>
<keyword evidence="2" id="KW-1133">Transmembrane helix</keyword>
<comment type="caution">
    <text evidence="3">The sequence shown here is derived from an EMBL/GenBank/DDBJ whole genome shotgun (WGS) entry which is preliminary data.</text>
</comment>
<feature type="region of interest" description="Disordered" evidence="1">
    <location>
        <begin position="161"/>
        <end position="202"/>
    </location>
</feature>
<evidence type="ECO:0000313" key="4">
    <source>
        <dbReference type="Proteomes" id="UP000177958"/>
    </source>
</evidence>